<feature type="domain" description="Bro-N" evidence="1">
    <location>
        <begin position="5"/>
        <end position="111"/>
    </location>
</feature>
<name>A0A7D8_9CAUD</name>
<sequence length="270" mass="30611">MRCAQTQLPTFNFNNQEIRVIIIDNEPWFIAADVCAVLEHTNTSVALLRLKVYEKQLVDPKQYLGSVSNQYISAISESGLYRLVLSSRKPQAELFQDWVVQEVLPTIRKTGRYSVSDFKIPTTYGEALLEAGRLALELEQTNVTLEQVNATLEEQAPLVKLAETLTVRDVDAVLIGDLAKAYGVGRTTFFDMLRDIRFIMMMPSRLPYQRHISAARAEVFRKERPHQPGIFDSVTVITAKGQLYIAKKLKQLECAKLVESQLEAAYELVE</sequence>
<dbReference type="GeneID" id="4484408"/>
<dbReference type="Proteomes" id="UP000001249">
    <property type="component" value="Segment"/>
</dbReference>
<organism evidence="2 3">
    <name type="scientific">Microcystis phage LMM01</name>
    <dbReference type="NCBI Taxonomy" id="2856824"/>
    <lineage>
        <taxon>Viruses</taxon>
        <taxon>Duplodnaviria</taxon>
        <taxon>Heunggongvirae</taxon>
        <taxon>Uroviricota</taxon>
        <taxon>Caudoviricetes</taxon>
        <taxon>Fukuivirus</taxon>
        <taxon>Fukuivirus LMM01</taxon>
    </lineage>
</organism>
<dbReference type="KEGG" id="vg:4484408"/>
<reference evidence="3" key="1">
    <citation type="journal article" date="2008" name="J. Bacteriol.">
        <title>Ma-LMM01 infecting toxic Microcystis aeruginosa illuminates diverse cyanophage genome strategies.</title>
        <authorList>
            <person name="Yoshida T."/>
            <person name="Nagasaki K."/>
            <person name="Takashima Y."/>
            <person name="Shirai Y."/>
            <person name="Tomaru Y."/>
            <person name="Takao Y."/>
            <person name="Sakamoto S."/>
            <person name="Hiroishi S."/>
            <person name="Ogata H."/>
        </authorList>
    </citation>
    <scope>NUCLEOTIDE SEQUENCE</scope>
</reference>
<evidence type="ECO:0000313" key="3">
    <source>
        <dbReference type="Proteomes" id="UP000001249"/>
    </source>
</evidence>
<dbReference type="EMBL" id="AB231700">
    <property type="protein sequence ID" value="BAF36115.1"/>
    <property type="molecule type" value="Genomic_DNA"/>
</dbReference>
<dbReference type="PROSITE" id="PS51750">
    <property type="entry name" value="BRO_N"/>
    <property type="match status" value="1"/>
</dbReference>
<dbReference type="GO" id="GO:0003677">
    <property type="term" value="F:DNA binding"/>
    <property type="evidence" value="ECO:0007669"/>
    <property type="project" value="InterPro"/>
</dbReference>
<dbReference type="Pfam" id="PF02498">
    <property type="entry name" value="Bro-N"/>
    <property type="match status" value="1"/>
</dbReference>
<protein>
    <submittedName>
        <fullName evidence="2">Prophage antirepressor</fullName>
    </submittedName>
</protein>
<keyword evidence="3" id="KW-1185">Reference proteome</keyword>
<dbReference type="Pfam" id="PF03374">
    <property type="entry name" value="ANT"/>
    <property type="match status" value="1"/>
</dbReference>
<dbReference type="OrthoDB" id="5682at10239"/>
<evidence type="ECO:0000259" key="1">
    <source>
        <dbReference type="PROSITE" id="PS51750"/>
    </source>
</evidence>
<proteinExistence type="predicted"/>
<dbReference type="InterPro" id="IPR003497">
    <property type="entry name" value="BRO_N_domain"/>
</dbReference>
<evidence type="ECO:0000313" key="2">
    <source>
        <dbReference type="EMBL" id="BAF36115.1"/>
    </source>
</evidence>
<dbReference type="SMART" id="SM01040">
    <property type="entry name" value="Bro-N"/>
    <property type="match status" value="1"/>
</dbReference>
<accession>A0A7D8</accession>
<dbReference type="PANTHER" id="PTHR36180">
    <property type="entry name" value="DNA-BINDING PROTEIN-RELATED-RELATED"/>
    <property type="match status" value="1"/>
</dbReference>
<dbReference type="RefSeq" id="YP_851038.1">
    <property type="nucleotide sequence ID" value="NC_008562.1"/>
</dbReference>
<dbReference type="InterPro" id="IPR005039">
    <property type="entry name" value="Ant_C"/>
</dbReference>
<dbReference type="PANTHER" id="PTHR36180:SF2">
    <property type="entry name" value="BRO FAMILY PROTEIN"/>
    <property type="match status" value="1"/>
</dbReference>